<gene>
    <name evidence="3" type="ORF">SNE34_02990</name>
</gene>
<keyword evidence="1" id="KW-0500">Molybdenum</keyword>
<dbReference type="EMBL" id="JAXGFP010000001">
    <property type="protein sequence ID" value="MEG3182977.1"/>
    <property type="molecule type" value="Genomic_DNA"/>
</dbReference>
<protein>
    <recommendedName>
        <fullName evidence="1">Molybdopterin molybdenumtransferase</fullName>
        <ecNumber evidence="1">2.10.1.1</ecNumber>
    </recommendedName>
</protein>
<comment type="function">
    <text evidence="1">Catalyzes the insertion of molybdate into adenylated molybdopterin with the concomitant release of AMP.</text>
</comment>
<keyword evidence="1" id="KW-0501">Molybdenum cofactor biosynthesis</keyword>
<comment type="similarity">
    <text evidence="1">Belongs to the MoeA family.</text>
</comment>
<dbReference type="Gene3D" id="3.40.980.10">
    <property type="entry name" value="MoaB/Mog-like domain"/>
    <property type="match status" value="1"/>
</dbReference>
<sequence length="297" mass="31394">MTASLDRALAVVREVAANHRLESETLALSRCHGRVILQDVVSSHAEDAAGPTIRHGVVMTPARVALAASIGVPSLSVARRPTVAVFTTGNDLVEPGMSLAAGQAYDSNRELLMGLLRAEGLEPTAWPRLPDDRRQIEIALRDAGCAFDLVVICGSSRSSAGGFVAGVLEQFGTVHLCDVPDVFGAPVQFASLDQAHVLGLPDDPLVLAAAWLTLGRALVDGLQGRIEPRQVLRARLARPVASVQLQRAFVPGRIEVQDDGLWVDPQESGLADSNGLIVLRENSPILPAAAIVDVISL</sequence>
<dbReference type="Pfam" id="PF00994">
    <property type="entry name" value="MoCF_biosynth"/>
    <property type="match status" value="1"/>
</dbReference>
<dbReference type="SMART" id="SM00852">
    <property type="entry name" value="MoCF_biosynth"/>
    <property type="match status" value="1"/>
</dbReference>
<evidence type="ECO:0000313" key="4">
    <source>
        <dbReference type="Proteomes" id="UP001355056"/>
    </source>
</evidence>
<comment type="pathway">
    <text evidence="1">Cofactor biosynthesis; molybdopterin biosynthesis.</text>
</comment>
<dbReference type="InterPro" id="IPR005111">
    <property type="entry name" value="MoeA_C_domain_IV"/>
</dbReference>
<keyword evidence="1" id="KW-0479">Metal-binding</keyword>
<dbReference type="InterPro" id="IPR001453">
    <property type="entry name" value="MoaB/Mog_dom"/>
</dbReference>
<name>A0ABU7YVL9_9GAMM</name>
<dbReference type="SUPFAM" id="SSF53218">
    <property type="entry name" value="Molybdenum cofactor biosynthesis proteins"/>
    <property type="match status" value="1"/>
</dbReference>
<dbReference type="PANTHER" id="PTHR10192">
    <property type="entry name" value="MOLYBDOPTERIN BIOSYNTHESIS PROTEIN"/>
    <property type="match status" value="1"/>
</dbReference>
<reference evidence="3 4" key="1">
    <citation type="journal article" date="2016" name="Int. J. Syst. Evol. Microbiol.">
        <title>Lysobacter erysipheiresistens sp. nov., an antagonist of powdery mildew, isolated from tobacco-cultivated soil.</title>
        <authorList>
            <person name="Xie B."/>
            <person name="Li T."/>
            <person name="Lin X."/>
            <person name="Wang C.J."/>
            <person name="Chen Y.J."/>
            <person name="Liu W.J."/>
            <person name="Zhao Z.W."/>
        </authorList>
    </citation>
    <scope>NUCLEOTIDE SEQUENCE [LARGE SCALE GENOMIC DNA]</scope>
    <source>
        <strain evidence="3 4">RS-LYSO-3</strain>
    </source>
</reference>
<comment type="caution">
    <text evidence="3">The sequence shown here is derived from an EMBL/GenBank/DDBJ whole genome shotgun (WGS) entry which is preliminary data.</text>
</comment>
<accession>A0ABU7YVL9</accession>
<dbReference type="InterPro" id="IPR036688">
    <property type="entry name" value="MoeA_C_domain_IV_sf"/>
</dbReference>
<dbReference type="SUPFAM" id="SSF63867">
    <property type="entry name" value="MoeA C-terminal domain-like"/>
    <property type="match status" value="1"/>
</dbReference>
<comment type="catalytic activity">
    <reaction evidence="1">
        <text>adenylyl-molybdopterin + molybdate = Mo-molybdopterin + AMP + H(+)</text>
        <dbReference type="Rhea" id="RHEA:35047"/>
        <dbReference type="ChEBI" id="CHEBI:15378"/>
        <dbReference type="ChEBI" id="CHEBI:36264"/>
        <dbReference type="ChEBI" id="CHEBI:62727"/>
        <dbReference type="ChEBI" id="CHEBI:71302"/>
        <dbReference type="ChEBI" id="CHEBI:456215"/>
    </reaction>
</comment>
<evidence type="ECO:0000259" key="2">
    <source>
        <dbReference type="SMART" id="SM00852"/>
    </source>
</evidence>
<dbReference type="Gene3D" id="3.90.105.10">
    <property type="entry name" value="Molybdopterin biosynthesis moea protein, domain 2"/>
    <property type="match status" value="1"/>
</dbReference>
<evidence type="ECO:0000313" key="3">
    <source>
        <dbReference type="EMBL" id="MEG3182977.1"/>
    </source>
</evidence>
<proteinExistence type="inferred from homology"/>
<dbReference type="Pfam" id="PF03454">
    <property type="entry name" value="MoeA_C"/>
    <property type="match status" value="1"/>
</dbReference>
<dbReference type="EC" id="2.10.1.1" evidence="1"/>
<dbReference type="Gene3D" id="2.40.340.10">
    <property type="entry name" value="MoeA, C-terminal, domain IV"/>
    <property type="match status" value="1"/>
</dbReference>
<comment type="cofactor">
    <cofactor evidence="1">
        <name>Mg(2+)</name>
        <dbReference type="ChEBI" id="CHEBI:18420"/>
    </cofactor>
</comment>
<evidence type="ECO:0000256" key="1">
    <source>
        <dbReference type="RuleBase" id="RU365090"/>
    </source>
</evidence>
<organism evidence="3 4">
    <name type="scientific">Novilysobacter erysipheiresistens</name>
    <dbReference type="NCBI Taxonomy" id="1749332"/>
    <lineage>
        <taxon>Bacteria</taxon>
        <taxon>Pseudomonadati</taxon>
        <taxon>Pseudomonadota</taxon>
        <taxon>Gammaproteobacteria</taxon>
        <taxon>Lysobacterales</taxon>
        <taxon>Lysobacteraceae</taxon>
        <taxon>Novilysobacter</taxon>
    </lineage>
</organism>
<keyword evidence="1" id="KW-0808">Transferase</keyword>
<keyword evidence="4" id="KW-1185">Reference proteome</keyword>
<keyword evidence="1" id="KW-0460">Magnesium</keyword>
<dbReference type="PANTHER" id="PTHR10192:SF5">
    <property type="entry name" value="GEPHYRIN"/>
    <property type="match status" value="1"/>
</dbReference>
<dbReference type="InterPro" id="IPR038987">
    <property type="entry name" value="MoeA-like"/>
</dbReference>
<dbReference type="InterPro" id="IPR036425">
    <property type="entry name" value="MoaB/Mog-like_dom_sf"/>
</dbReference>
<dbReference type="RefSeq" id="WP_332614538.1">
    <property type="nucleotide sequence ID" value="NZ_JAXGFP010000001.1"/>
</dbReference>
<feature type="domain" description="MoaB/Mog" evidence="2">
    <location>
        <begin position="84"/>
        <end position="221"/>
    </location>
</feature>
<dbReference type="Proteomes" id="UP001355056">
    <property type="component" value="Unassembled WGS sequence"/>
</dbReference>